<dbReference type="PROSITE" id="PS50109">
    <property type="entry name" value="HIS_KIN"/>
    <property type="match status" value="1"/>
</dbReference>
<dbReference type="Gene3D" id="3.30.565.10">
    <property type="entry name" value="Histidine kinase-like ATPase, C-terminal domain"/>
    <property type="match status" value="1"/>
</dbReference>
<dbReference type="EC" id="2.7.13.3" evidence="2"/>
<dbReference type="Pfam" id="PF12860">
    <property type="entry name" value="PAS_7"/>
    <property type="match status" value="1"/>
</dbReference>
<dbReference type="InterPro" id="IPR003594">
    <property type="entry name" value="HATPase_dom"/>
</dbReference>
<dbReference type="InterPro" id="IPR005467">
    <property type="entry name" value="His_kinase_dom"/>
</dbReference>
<feature type="region of interest" description="Disordered" evidence="5">
    <location>
        <begin position="1"/>
        <end position="33"/>
    </location>
</feature>
<dbReference type="SMART" id="SM00387">
    <property type="entry name" value="HATPase_c"/>
    <property type="match status" value="1"/>
</dbReference>
<dbReference type="Pfam" id="PF02518">
    <property type="entry name" value="HATPase_c"/>
    <property type="match status" value="1"/>
</dbReference>
<dbReference type="GO" id="GO:0000155">
    <property type="term" value="F:phosphorelay sensor kinase activity"/>
    <property type="evidence" value="ECO:0007669"/>
    <property type="project" value="InterPro"/>
</dbReference>
<dbReference type="InterPro" id="IPR004358">
    <property type="entry name" value="Sig_transdc_His_kin-like_C"/>
</dbReference>
<feature type="compositionally biased region" description="Acidic residues" evidence="5">
    <location>
        <begin position="1"/>
        <end position="10"/>
    </location>
</feature>
<evidence type="ECO:0000256" key="1">
    <source>
        <dbReference type="ARBA" id="ARBA00000085"/>
    </source>
</evidence>
<dbReference type="SUPFAM" id="SSF55874">
    <property type="entry name" value="ATPase domain of HSP90 chaperone/DNA topoisomerase II/histidine kinase"/>
    <property type="match status" value="1"/>
</dbReference>
<comment type="caution">
    <text evidence="7">The sequence shown here is derived from an EMBL/GenBank/DDBJ whole genome shotgun (WGS) entry which is preliminary data.</text>
</comment>
<dbReference type="RefSeq" id="WP_126619461.1">
    <property type="nucleotide sequence ID" value="NZ_JBHUCY010000074.1"/>
</dbReference>
<feature type="coiled-coil region" evidence="4">
    <location>
        <begin position="277"/>
        <end position="311"/>
    </location>
</feature>
<evidence type="ECO:0000256" key="5">
    <source>
        <dbReference type="SAM" id="MobiDB-lite"/>
    </source>
</evidence>
<dbReference type="Gene3D" id="1.10.287.130">
    <property type="match status" value="1"/>
</dbReference>
<keyword evidence="3" id="KW-0597">Phosphoprotein</keyword>
<gene>
    <name evidence="7" type="ORF">EJ903_21880</name>
</gene>
<name>A0A3S0K881_9PROT</name>
<dbReference type="Gene3D" id="3.30.450.20">
    <property type="entry name" value="PAS domain"/>
    <property type="match status" value="1"/>
</dbReference>
<dbReference type="OrthoDB" id="1931120at2"/>
<organism evidence="7 8">
    <name type="scientific">Azospirillum griseum</name>
    <dbReference type="NCBI Taxonomy" id="2496639"/>
    <lineage>
        <taxon>Bacteria</taxon>
        <taxon>Pseudomonadati</taxon>
        <taxon>Pseudomonadota</taxon>
        <taxon>Alphaproteobacteria</taxon>
        <taxon>Rhodospirillales</taxon>
        <taxon>Azospirillaceae</taxon>
        <taxon>Azospirillum</taxon>
    </lineage>
</organism>
<dbReference type="InterPro" id="IPR036097">
    <property type="entry name" value="HisK_dim/P_sf"/>
</dbReference>
<feature type="domain" description="Histidine kinase" evidence="6">
    <location>
        <begin position="320"/>
        <end position="567"/>
    </location>
</feature>
<reference evidence="7 8" key="1">
    <citation type="submission" date="2018-12" db="EMBL/GenBank/DDBJ databases">
        <authorList>
            <person name="Yang Y."/>
        </authorList>
    </citation>
    <scope>NUCLEOTIDE SEQUENCE [LARGE SCALE GENOMIC DNA]</scope>
    <source>
        <strain evidence="7 8">L-25-5w-1</strain>
    </source>
</reference>
<evidence type="ECO:0000313" key="7">
    <source>
        <dbReference type="EMBL" id="RTR16063.1"/>
    </source>
</evidence>
<keyword evidence="8" id="KW-1185">Reference proteome</keyword>
<dbReference type="InterPro" id="IPR036890">
    <property type="entry name" value="HATPase_C_sf"/>
</dbReference>
<dbReference type="SUPFAM" id="SSF55785">
    <property type="entry name" value="PYP-like sensor domain (PAS domain)"/>
    <property type="match status" value="2"/>
</dbReference>
<accession>A0A3S0K881</accession>
<evidence type="ECO:0000313" key="8">
    <source>
        <dbReference type="Proteomes" id="UP000277007"/>
    </source>
</evidence>
<dbReference type="InterPro" id="IPR000014">
    <property type="entry name" value="PAS"/>
</dbReference>
<dbReference type="PRINTS" id="PR00344">
    <property type="entry name" value="BCTRLSENSOR"/>
</dbReference>
<dbReference type="SUPFAM" id="SSF47384">
    <property type="entry name" value="Homodimeric domain of signal transducing histidine kinase"/>
    <property type="match status" value="1"/>
</dbReference>
<dbReference type="InterPro" id="IPR035965">
    <property type="entry name" value="PAS-like_dom_sf"/>
</dbReference>
<dbReference type="PANTHER" id="PTHR43065:SF42">
    <property type="entry name" value="TWO-COMPONENT SENSOR PPRA"/>
    <property type="match status" value="1"/>
</dbReference>
<proteinExistence type="predicted"/>
<dbReference type="CDD" id="cd00082">
    <property type="entry name" value="HisKA"/>
    <property type="match status" value="1"/>
</dbReference>
<dbReference type="EMBL" id="RXMA01000028">
    <property type="protein sequence ID" value="RTR16063.1"/>
    <property type="molecule type" value="Genomic_DNA"/>
</dbReference>
<protein>
    <recommendedName>
        <fullName evidence="2">histidine kinase</fullName>
        <ecNumber evidence="2">2.7.13.3</ecNumber>
    </recommendedName>
</protein>
<dbReference type="SMART" id="SM00388">
    <property type="entry name" value="HisKA"/>
    <property type="match status" value="1"/>
</dbReference>
<evidence type="ECO:0000256" key="2">
    <source>
        <dbReference type="ARBA" id="ARBA00012438"/>
    </source>
</evidence>
<dbReference type="AlphaFoldDB" id="A0A3S0K881"/>
<comment type="catalytic activity">
    <reaction evidence="1">
        <text>ATP + protein L-histidine = ADP + protein N-phospho-L-histidine.</text>
        <dbReference type="EC" id="2.7.13.3"/>
    </reaction>
</comment>
<sequence>MTVVSNDDDTGRDQPVAEEGPATPPPDTVKGTLDSARRYRDQVLSVIPGLLIHRGDHILHCNEGLARLLGYEAPDDILVLPSVLDLVPEDAVYAERQAYARCLSGVIRHDVRRIKRFRANHDLQWFDQLLEPVDWGGQPAVMEMLAQVRPHTGFIELPHQWQRLQAAIDAMPNGVLMLDSEGRMEGLNSEMLRLWDYPPGLFPPGTPMDVMLHYNHERGDYGDGTPSEKIAMMRAQLTRKGAHNAERRVPSGRVLDIRTAPRADGGMVVTHMDITDRKRIEDELREAKEHAETLLRELQDTQQQLIVQEKMASLGQLTAGIAHELKNPLNFVNNFADLSGELLDELLELLGPMDARLSADARAEADDLIDSLKGNLLKIANHGRRADSIVKSMLAHSRGGGGEWQETDVNALVDEALALAYHAVRAQDRDFNTAFVRRYDPAIGTLKIVPQDISRVLVNLFTNAFYALRKRQTLDSTGGYSPTLTIATIDRNDRIEIRVRDNGIGMPQTVIEKVFAPFFTTKPTGEGTGLGLSLSYDIVVHQHRGRFDVSSVENDHAEFTITLPRAATAMALGERRKT</sequence>
<dbReference type="SMART" id="SM00091">
    <property type="entry name" value="PAS"/>
    <property type="match status" value="2"/>
</dbReference>
<evidence type="ECO:0000256" key="3">
    <source>
        <dbReference type="ARBA" id="ARBA00022553"/>
    </source>
</evidence>
<keyword evidence="4" id="KW-0175">Coiled coil</keyword>
<dbReference type="InterPro" id="IPR003661">
    <property type="entry name" value="HisK_dim/P_dom"/>
</dbReference>
<dbReference type="PANTHER" id="PTHR43065">
    <property type="entry name" value="SENSOR HISTIDINE KINASE"/>
    <property type="match status" value="1"/>
</dbReference>
<evidence type="ECO:0000259" key="6">
    <source>
        <dbReference type="PROSITE" id="PS50109"/>
    </source>
</evidence>
<dbReference type="Pfam" id="PF13188">
    <property type="entry name" value="PAS_8"/>
    <property type="match status" value="1"/>
</dbReference>
<evidence type="ECO:0000256" key="4">
    <source>
        <dbReference type="SAM" id="Coils"/>
    </source>
</evidence>
<dbReference type="Proteomes" id="UP000277007">
    <property type="component" value="Unassembled WGS sequence"/>
</dbReference>